<keyword evidence="1" id="KW-0732">Signal</keyword>
<keyword evidence="3" id="KW-1185">Reference proteome</keyword>
<name>A0ABX7P1D1_9BACT</name>
<protein>
    <recommendedName>
        <fullName evidence="4">Lipoprotein</fullName>
    </recommendedName>
</protein>
<reference evidence="2 3" key="1">
    <citation type="submission" date="2021-02" db="EMBL/GenBank/DDBJ databases">
        <title>De Novo genome assembly of isolated myxobacteria.</title>
        <authorList>
            <person name="Stevens D.C."/>
        </authorList>
    </citation>
    <scope>NUCLEOTIDE SEQUENCE [LARGE SCALE GENOMIC DNA]</scope>
    <source>
        <strain evidence="3">SCPEA02</strain>
    </source>
</reference>
<organism evidence="2 3">
    <name type="scientific">Pyxidicoccus parkwayensis</name>
    <dbReference type="NCBI Taxonomy" id="2813578"/>
    <lineage>
        <taxon>Bacteria</taxon>
        <taxon>Pseudomonadati</taxon>
        <taxon>Myxococcota</taxon>
        <taxon>Myxococcia</taxon>
        <taxon>Myxococcales</taxon>
        <taxon>Cystobacterineae</taxon>
        <taxon>Myxococcaceae</taxon>
        <taxon>Pyxidicoccus</taxon>
    </lineage>
</organism>
<feature type="signal peptide" evidence="1">
    <location>
        <begin position="1"/>
        <end position="18"/>
    </location>
</feature>
<dbReference type="Proteomes" id="UP000662747">
    <property type="component" value="Chromosome"/>
</dbReference>
<dbReference type="PROSITE" id="PS51257">
    <property type="entry name" value="PROKAR_LIPOPROTEIN"/>
    <property type="match status" value="1"/>
</dbReference>
<evidence type="ECO:0000256" key="1">
    <source>
        <dbReference type="SAM" id="SignalP"/>
    </source>
</evidence>
<dbReference type="EMBL" id="CP071090">
    <property type="protein sequence ID" value="QSQ22253.1"/>
    <property type="molecule type" value="Genomic_DNA"/>
</dbReference>
<sequence>MRWSAVCLWVLTVSLTSACPTMHRRDGVLDRAAHADTKEQLETKKCDKATREKLCKDNEDSDECLDVCGEGE</sequence>
<dbReference type="RefSeq" id="WP_206723830.1">
    <property type="nucleotide sequence ID" value="NZ_CP071090.1"/>
</dbReference>
<evidence type="ECO:0008006" key="4">
    <source>
        <dbReference type="Google" id="ProtNLM"/>
    </source>
</evidence>
<gene>
    <name evidence="2" type="ORF">JY651_45205</name>
</gene>
<proteinExistence type="predicted"/>
<evidence type="ECO:0000313" key="2">
    <source>
        <dbReference type="EMBL" id="QSQ22253.1"/>
    </source>
</evidence>
<evidence type="ECO:0000313" key="3">
    <source>
        <dbReference type="Proteomes" id="UP000662747"/>
    </source>
</evidence>
<feature type="chain" id="PRO_5045934014" description="Lipoprotein" evidence="1">
    <location>
        <begin position="19"/>
        <end position="72"/>
    </location>
</feature>
<accession>A0ABX7P1D1</accession>